<keyword evidence="2" id="KW-1133">Transmembrane helix</keyword>
<protein>
    <submittedName>
        <fullName evidence="3">Uncharacterized protein</fullName>
    </submittedName>
</protein>
<dbReference type="EMBL" id="JAVHNS010000008">
    <property type="protein sequence ID" value="KAK6345896.1"/>
    <property type="molecule type" value="Genomic_DNA"/>
</dbReference>
<feature type="region of interest" description="Disordered" evidence="1">
    <location>
        <begin position="76"/>
        <end position="169"/>
    </location>
</feature>
<feature type="compositionally biased region" description="Basic and acidic residues" evidence="1">
    <location>
        <begin position="157"/>
        <end position="169"/>
    </location>
</feature>
<reference evidence="3 4" key="1">
    <citation type="submission" date="2019-10" db="EMBL/GenBank/DDBJ databases">
        <authorList>
            <person name="Palmer J.M."/>
        </authorList>
    </citation>
    <scope>NUCLEOTIDE SEQUENCE [LARGE SCALE GENOMIC DNA]</scope>
    <source>
        <strain evidence="3 4">TWF730</strain>
    </source>
</reference>
<evidence type="ECO:0000313" key="4">
    <source>
        <dbReference type="Proteomes" id="UP001373714"/>
    </source>
</evidence>
<feature type="transmembrane region" description="Helical" evidence="2">
    <location>
        <begin position="321"/>
        <end position="340"/>
    </location>
</feature>
<feature type="transmembrane region" description="Helical" evidence="2">
    <location>
        <begin position="229"/>
        <end position="248"/>
    </location>
</feature>
<evidence type="ECO:0000256" key="1">
    <source>
        <dbReference type="SAM" id="MobiDB-lite"/>
    </source>
</evidence>
<feature type="transmembrane region" description="Helical" evidence="2">
    <location>
        <begin position="268"/>
        <end position="289"/>
    </location>
</feature>
<feature type="compositionally biased region" description="Basic and acidic residues" evidence="1">
    <location>
        <begin position="127"/>
        <end position="146"/>
    </location>
</feature>
<organism evidence="3 4">
    <name type="scientific">Orbilia blumenaviensis</name>
    <dbReference type="NCBI Taxonomy" id="1796055"/>
    <lineage>
        <taxon>Eukaryota</taxon>
        <taxon>Fungi</taxon>
        <taxon>Dikarya</taxon>
        <taxon>Ascomycota</taxon>
        <taxon>Pezizomycotina</taxon>
        <taxon>Orbiliomycetes</taxon>
        <taxon>Orbiliales</taxon>
        <taxon>Orbiliaceae</taxon>
        <taxon>Orbilia</taxon>
    </lineage>
</organism>
<keyword evidence="4" id="KW-1185">Reference proteome</keyword>
<keyword evidence="2" id="KW-0472">Membrane</keyword>
<feature type="compositionally biased region" description="Basic residues" evidence="1">
    <location>
        <begin position="113"/>
        <end position="126"/>
    </location>
</feature>
<comment type="caution">
    <text evidence="3">The sequence shown here is derived from an EMBL/GenBank/DDBJ whole genome shotgun (WGS) entry which is preliminary data.</text>
</comment>
<name>A0AAV9UMM4_9PEZI</name>
<evidence type="ECO:0000256" key="2">
    <source>
        <dbReference type="SAM" id="Phobius"/>
    </source>
</evidence>
<sequence length="368" mass="42859">MSTRPREYEDYSMESNLFGKELFEMMKGLRERQGEENWPGLRYDKPGTDEHSKEMQEREEREDAKVIDIRGKAMRERRAEWNREKKDTEEVIKSEQGGERGRMTGSEVEGAKLRFRRRVSRSRRSVSPREKVDCESLKNFMDHDPSDSPNGGTGGKSPKDSKDEPPKPSLKERFLAANRFYVLPPREGKLRRHIGDGPRVAKMREIRQMTAREKRDRKLLQLKRRMNQYGMLATTVTFIYLMCFAVAWKEHHVWKNENPEKPPPQGSLFAMWCACMVWICCAGCLNMVAIRTIYKLWVFGRETENLWSNTERRWHMFSKSGLGICILIGVATIVAFGLTVKMLMDARLLEIERGYRSRSNEGTYGLGG</sequence>
<keyword evidence="2" id="KW-0812">Transmembrane</keyword>
<proteinExistence type="predicted"/>
<feature type="compositionally biased region" description="Basic and acidic residues" evidence="1">
    <location>
        <begin position="76"/>
        <end position="102"/>
    </location>
</feature>
<feature type="region of interest" description="Disordered" evidence="1">
    <location>
        <begin position="31"/>
        <end position="63"/>
    </location>
</feature>
<accession>A0AAV9UMM4</accession>
<feature type="compositionally biased region" description="Basic and acidic residues" evidence="1">
    <location>
        <begin position="42"/>
        <end position="63"/>
    </location>
</feature>
<dbReference type="AlphaFoldDB" id="A0AAV9UMM4"/>
<evidence type="ECO:0000313" key="3">
    <source>
        <dbReference type="EMBL" id="KAK6345896.1"/>
    </source>
</evidence>
<dbReference type="Proteomes" id="UP001373714">
    <property type="component" value="Unassembled WGS sequence"/>
</dbReference>
<gene>
    <name evidence="3" type="ORF">TWF730_010239</name>
</gene>